<dbReference type="GeneID" id="19324589"/>
<dbReference type="EMBL" id="KB933099">
    <property type="protein sequence ID" value="EOO00361.1"/>
    <property type="molecule type" value="Genomic_DNA"/>
</dbReference>
<evidence type="ECO:0000256" key="1">
    <source>
        <dbReference type="ARBA" id="ARBA00011198"/>
    </source>
</evidence>
<sequence>METYKAAITVTWDKLRGTQGQEQRLWECEDLVILRTIPYSQEIEGSNHGARHALPASIMAANNGRRCIVTGGATVAFRELSDEVLKPDFLKALANNGFTHLDVQCGKYFDELKEKLTSIDTFDIRVTCFPFDKNLKSRFAALRGGLRDGGNERVPSGCVISHAATGTVLDVYPNAVPMIVVANPNLMDNHQDQFATHVATKLPLIIQGQLGEIHKSIPKVMELIDHWKLDYLPPYRAPAFPMSEEERMKVFDWMLLECYEPDCLENAFSHFIAGDPEKVVEFERQVAQAQDAGRQTGWGWVPRSITRFFW</sequence>
<evidence type="ECO:0000256" key="5">
    <source>
        <dbReference type="ARBA" id="ARBA00032061"/>
    </source>
</evidence>
<proteinExistence type="inferred from homology"/>
<dbReference type="Gene3D" id="3.40.50.2000">
    <property type="entry name" value="Glycogen Phosphorylase B"/>
    <property type="match status" value="1"/>
</dbReference>
<dbReference type="PANTHER" id="PTHR47043:SF1">
    <property type="entry name" value="UDP-N-ACETYLGLUCOSAMINE TRANSFERASE SUBUNIT ALG13"/>
    <property type="match status" value="1"/>
</dbReference>
<dbReference type="Proteomes" id="UP000014074">
    <property type="component" value="Unassembled WGS sequence"/>
</dbReference>
<reference evidence="10" key="1">
    <citation type="journal article" date="2013" name="Genome Announc.">
        <title>Draft genome sequence of the ascomycete Phaeoacremonium aleophilum strain UCR-PA7, a causal agent of the esca disease complex in grapevines.</title>
        <authorList>
            <person name="Blanco-Ulate B."/>
            <person name="Rolshausen P."/>
            <person name="Cantu D."/>
        </authorList>
    </citation>
    <scope>NUCLEOTIDE SEQUENCE [LARGE SCALE GENOMIC DNA]</scope>
    <source>
        <strain evidence="10">UCR-PA7</strain>
    </source>
</reference>
<gene>
    <name evidence="7" type="primary">ALG13</name>
    <name evidence="9" type="ORF">UCRPA7_4166</name>
</gene>
<comment type="similarity">
    <text evidence="7">Belongs to the glycosyltransferase 28 family.</text>
</comment>
<comment type="function">
    <text evidence="4 7">Involved in protein N-glycosylation. Essential for the second step of the dolichol-linked oligosaccharide pathway.</text>
</comment>
<accession>R8BLW7</accession>
<evidence type="ECO:0000256" key="4">
    <source>
        <dbReference type="ARBA" id="ARBA00024804"/>
    </source>
</evidence>
<dbReference type="HOGENOM" id="CLU_897671_0_0_1"/>
<evidence type="ECO:0000256" key="6">
    <source>
        <dbReference type="ARBA" id="ARBA00048184"/>
    </source>
</evidence>
<organism evidence="9 10">
    <name type="scientific">Phaeoacremonium minimum (strain UCR-PA7)</name>
    <name type="common">Esca disease fungus</name>
    <name type="synonym">Togninia minima</name>
    <dbReference type="NCBI Taxonomy" id="1286976"/>
    <lineage>
        <taxon>Eukaryota</taxon>
        <taxon>Fungi</taxon>
        <taxon>Dikarya</taxon>
        <taxon>Ascomycota</taxon>
        <taxon>Pezizomycotina</taxon>
        <taxon>Sordariomycetes</taxon>
        <taxon>Sordariomycetidae</taxon>
        <taxon>Togniniales</taxon>
        <taxon>Togniniaceae</taxon>
        <taxon>Phaeoacremonium</taxon>
    </lineage>
</organism>
<dbReference type="GO" id="GO:0006488">
    <property type="term" value="P:dolichol-linked oligosaccharide biosynthetic process"/>
    <property type="evidence" value="ECO:0007669"/>
    <property type="project" value="TreeGrafter"/>
</dbReference>
<dbReference type="OrthoDB" id="20273at2759"/>
<protein>
    <recommendedName>
        <fullName evidence="3 7">UDP-N-acetylglucosamine transferase subunit ALG13</fullName>
        <ecNumber evidence="2 7">2.4.1.141</ecNumber>
    </recommendedName>
    <alternativeName>
        <fullName evidence="5 7">Asparagine-linked glycosylation protein 13</fullName>
    </alternativeName>
</protein>
<feature type="domain" description="Glycosyl transferase family 28 C-terminal" evidence="8">
    <location>
        <begin position="159"/>
        <end position="201"/>
    </location>
</feature>
<dbReference type="InterPro" id="IPR007235">
    <property type="entry name" value="Glyco_trans_28_C"/>
</dbReference>
<name>R8BLW7_PHAM7</name>
<evidence type="ECO:0000259" key="8">
    <source>
        <dbReference type="Pfam" id="PF04101"/>
    </source>
</evidence>
<evidence type="ECO:0000256" key="2">
    <source>
        <dbReference type="ARBA" id="ARBA00012614"/>
    </source>
</evidence>
<comment type="subunit">
    <text evidence="1 7">Heterodimer with ALG14 to form a functional enzyme.</text>
</comment>
<comment type="catalytic activity">
    <reaction evidence="6">
        <text>an N-acetyl-alpha-D-glucosaminyl-diphospho-di-trans,poly-cis-dolichol + UDP-N-acetyl-alpha-D-glucosamine = an N,N'-diacetylchitobiosyl-diphospho-di-trans,poly-cis-dolichol + UDP + H(+)</text>
        <dbReference type="Rhea" id="RHEA:23380"/>
        <dbReference type="Rhea" id="RHEA-COMP:19507"/>
        <dbReference type="Rhea" id="RHEA-COMP:19510"/>
        <dbReference type="ChEBI" id="CHEBI:15378"/>
        <dbReference type="ChEBI" id="CHEBI:57269"/>
        <dbReference type="ChEBI" id="CHEBI:57705"/>
        <dbReference type="ChEBI" id="CHEBI:58223"/>
        <dbReference type="ChEBI" id="CHEBI:58427"/>
        <dbReference type="EC" id="2.4.1.141"/>
    </reaction>
</comment>
<dbReference type="KEGG" id="tmn:UCRPA7_4166"/>
<dbReference type="PANTHER" id="PTHR47043">
    <property type="entry name" value="UDP-N-ACETYLGLUCOSAMINE TRANSFERASE SUBUNIT ALG13"/>
    <property type="match status" value="1"/>
</dbReference>
<evidence type="ECO:0000313" key="9">
    <source>
        <dbReference type="EMBL" id="EOO00361.1"/>
    </source>
</evidence>
<dbReference type="InterPro" id="IPR052474">
    <property type="entry name" value="UDP-GlcNAc_transferase"/>
</dbReference>
<keyword evidence="7" id="KW-0328">Glycosyltransferase</keyword>
<evidence type="ECO:0000256" key="3">
    <source>
        <dbReference type="ARBA" id="ARBA00017468"/>
    </source>
</evidence>
<comment type="subcellular location">
    <subcellularLocation>
        <location evidence="7">Endoplasmic reticulum</location>
    </subcellularLocation>
</comment>
<dbReference type="EC" id="2.4.1.141" evidence="2 7"/>
<keyword evidence="7 9" id="KW-0808">Transferase</keyword>
<evidence type="ECO:0000256" key="7">
    <source>
        <dbReference type="RuleBase" id="RU362128"/>
    </source>
</evidence>
<dbReference type="AlphaFoldDB" id="R8BLW7"/>
<evidence type="ECO:0000313" key="10">
    <source>
        <dbReference type="Proteomes" id="UP000014074"/>
    </source>
</evidence>
<keyword evidence="7" id="KW-0256">Endoplasmic reticulum</keyword>
<dbReference type="eggNOG" id="KOG3349">
    <property type="taxonomic scope" value="Eukaryota"/>
</dbReference>
<dbReference type="GO" id="GO:0004577">
    <property type="term" value="F:N-acetylglucosaminyldiphosphodolichol N-acetylglucosaminyltransferase activity"/>
    <property type="evidence" value="ECO:0007669"/>
    <property type="project" value="UniProtKB-EC"/>
</dbReference>
<dbReference type="Pfam" id="PF04101">
    <property type="entry name" value="Glyco_tran_28_C"/>
    <property type="match status" value="1"/>
</dbReference>
<dbReference type="RefSeq" id="XP_007914921.1">
    <property type="nucleotide sequence ID" value="XM_007916730.1"/>
</dbReference>
<dbReference type="GO" id="GO:0043541">
    <property type="term" value="C:UDP-N-acetylglucosamine transferase complex"/>
    <property type="evidence" value="ECO:0007669"/>
    <property type="project" value="TreeGrafter"/>
</dbReference>
<keyword evidence="10" id="KW-1185">Reference proteome</keyword>